<protein>
    <submittedName>
        <fullName evidence="1">Uncharacterized protein</fullName>
    </submittedName>
</protein>
<evidence type="ECO:0000313" key="1">
    <source>
        <dbReference type="EMBL" id="KAI4558005.1"/>
    </source>
</evidence>
<accession>A0ACB9U4N1</accession>
<gene>
    <name evidence="1" type="ORF">MJG53_018758</name>
</gene>
<organism evidence="1 2">
    <name type="scientific">Ovis ammon polii x Ovis aries</name>
    <dbReference type="NCBI Taxonomy" id="2918886"/>
    <lineage>
        <taxon>Eukaryota</taxon>
        <taxon>Metazoa</taxon>
        <taxon>Chordata</taxon>
        <taxon>Craniata</taxon>
        <taxon>Vertebrata</taxon>
        <taxon>Euteleostomi</taxon>
        <taxon>Mammalia</taxon>
        <taxon>Eutheria</taxon>
        <taxon>Laurasiatheria</taxon>
        <taxon>Artiodactyla</taxon>
        <taxon>Ruminantia</taxon>
        <taxon>Pecora</taxon>
        <taxon>Bovidae</taxon>
        <taxon>Caprinae</taxon>
        <taxon>Ovis</taxon>
    </lineage>
</organism>
<name>A0ACB9U4N1_9CETA</name>
<reference evidence="1" key="1">
    <citation type="submission" date="2022-03" db="EMBL/GenBank/DDBJ databases">
        <title>Genomic analyses of argali, domestic sheep and their hybrids provide insights into chromosomal evolution, heterosis and genetic basis of agronomic traits.</title>
        <authorList>
            <person name="Li M."/>
        </authorList>
    </citation>
    <scope>NUCLEOTIDE SEQUENCE</scope>
    <source>
        <strain evidence="1">F1 hybrid</strain>
    </source>
</reference>
<sequence length="203" mass="22853">MGQLANMEAPVDCLTIFLNKPPNDQCAILLRKPIKISRQLYNSVVAIRASGKDGEHNFALEVPHILLHRFSATIQDPQSCCELNSYKIYKPTEGNLPPEEREKPVFAGANSFKVSYPKSKSYSTDLPTLYDFILIAIDSLLYNVSYVTKKKKTGFKSEFTFATSAALEEPSAFLYPGFLISEFLIPIPVFVYIMKDIVQDSRN</sequence>
<comment type="caution">
    <text evidence="1">The sequence shown here is derived from an EMBL/GenBank/DDBJ whole genome shotgun (WGS) entry which is preliminary data.</text>
</comment>
<dbReference type="EMBL" id="CM043049">
    <property type="protein sequence ID" value="KAI4558005.1"/>
    <property type="molecule type" value="Genomic_DNA"/>
</dbReference>
<proteinExistence type="predicted"/>
<evidence type="ECO:0000313" key="2">
    <source>
        <dbReference type="Proteomes" id="UP001057279"/>
    </source>
</evidence>
<keyword evidence="2" id="KW-1185">Reference proteome</keyword>
<dbReference type="Proteomes" id="UP001057279">
    <property type="component" value="Linkage Group LG24"/>
</dbReference>